<organism evidence="1 2">
    <name type="scientific">Candidatus Kapaibacterium thiocyanatum</name>
    <dbReference type="NCBI Taxonomy" id="1895771"/>
    <lineage>
        <taxon>Bacteria</taxon>
        <taxon>Pseudomonadati</taxon>
        <taxon>Candidatus Kapaibacteriota</taxon>
        <taxon>Candidatus Kapaibacteriia</taxon>
        <taxon>Candidatus Kapaibacteriales</taxon>
        <taxon>Candidatus Kapaibacteriaceae</taxon>
        <taxon>Candidatus Kapaibacterium</taxon>
    </lineage>
</organism>
<evidence type="ECO:0000313" key="1">
    <source>
        <dbReference type="EMBL" id="OJX57762.1"/>
    </source>
</evidence>
<dbReference type="STRING" id="1895771.BGO89_07270"/>
<name>A0A1M3KZ22_9BACT</name>
<sequence length="519" mass="57376">MHRRTFLRHMAATGLALPGLMNGTVSALAFSDGRLGHITTPDRDCDRILVILRMFGGNDGLNTIIPVYDDEYYRVRHRTSRYDLSIPAEAALPIPGNNDHRFHPALGPMLDLYLEGKVAIVQGVGYPDMNLSHFRGNDIWLSASDADVFDDSGFIGRFLERRYPDFPVTLPDAPYAIEFGSVVGRLAEGRHHTMAFPYNDRTRIPRDAGIRIGDGTQADRLEATIEKLLRHGSSFHGTIDRALQNVPGNLVDTYYRGDGYLGRALALTARLIRSGLGTQVYIIHAGQFDTHHDQQRVHAQQLDELFTNVLAFQREMEASGQDERVCIMPISEFGRRVEPTGSGTDHGTAAPTFLIGGGVRGGLYGTAPSVRDLDADGNLKWNVDFRQIYASILAQWFCVPSTEVENHILPRYFQQLPLFRHAFTEPIPIKVQRETPAPELQLHPNPALETLRIRIGGLPESADADVRISALDGRLISSGPAVLANGTCTWDVSRIPQGAYVVLVSTAGMALAGRLIIRR</sequence>
<evidence type="ECO:0000313" key="2">
    <source>
        <dbReference type="Proteomes" id="UP000184233"/>
    </source>
</evidence>
<dbReference type="PANTHER" id="PTHR43737:SF1">
    <property type="entry name" value="DUF1501 DOMAIN-CONTAINING PROTEIN"/>
    <property type="match status" value="1"/>
</dbReference>
<dbReference type="Pfam" id="PF07394">
    <property type="entry name" value="DUF1501"/>
    <property type="match status" value="1"/>
</dbReference>
<evidence type="ECO:0008006" key="3">
    <source>
        <dbReference type="Google" id="ProtNLM"/>
    </source>
</evidence>
<dbReference type="PANTHER" id="PTHR43737">
    <property type="entry name" value="BLL7424 PROTEIN"/>
    <property type="match status" value="1"/>
</dbReference>
<reference evidence="1 2" key="1">
    <citation type="submission" date="2016-09" db="EMBL/GenBank/DDBJ databases">
        <title>Genome-resolved meta-omics ties microbial dynamics to process performance in biotechnology for thiocyanate degradation.</title>
        <authorList>
            <person name="Kantor R.S."/>
            <person name="Huddy R.J."/>
            <person name="Iyer R."/>
            <person name="Thomas B.C."/>
            <person name="Brown C.T."/>
            <person name="Anantharaman K."/>
            <person name="Tringe S."/>
            <person name="Hettich R.L."/>
            <person name="Harrison S.T."/>
            <person name="Banfield J.F."/>
        </authorList>
    </citation>
    <scope>NUCLEOTIDE SEQUENCE [LARGE SCALE GENOMIC DNA]</scope>
    <source>
        <strain evidence="1">59-99</strain>
    </source>
</reference>
<dbReference type="EMBL" id="MKVH01000021">
    <property type="protein sequence ID" value="OJX57762.1"/>
    <property type="molecule type" value="Genomic_DNA"/>
</dbReference>
<dbReference type="InterPro" id="IPR010869">
    <property type="entry name" value="DUF1501"/>
</dbReference>
<proteinExistence type="predicted"/>
<accession>A0A1M3KZ22</accession>
<gene>
    <name evidence="1" type="ORF">BGO89_07270</name>
</gene>
<comment type="caution">
    <text evidence="1">The sequence shown here is derived from an EMBL/GenBank/DDBJ whole genome shotgun (WGS) entry which is preliminary data.</text>
</comment>
<dbReference type="AlphaFoldDB" id="A0A1M3KZ22"/>
<dbReference type="Proteomes" id="UP000184233">
    <property type="component" value="Unassembled WGS sequence"/>
</dbReference>
<protein>
    <recommendedName>
        <fullName evidence="3">DUF1501 domain-containing protein</fullName>
    </recommendedName>
</protein>